<evidence type="ECO:0000256" key="3">
    <source>
        <dbReference type="ARBA" id="ARBA00012991"/>
    </source>
</evidence>
<comment type="similarity">
    <text evidence="2">Belongs to the HIBADH-related family. 3-hydroxyisobutyrate dehydrogenase subfamily.</text>
</comment>
<dbReference type="GO" id="GO:0006574">
    <property type="term" value="P:L-valine catabolic process"/>
    <property type="evidence" value="ECO:0007669"/>
    <property type="project" value="UniProtKB-UniPathway"/>
</dbReference>
<dbReference type="Gene3D" id="1.10.1040.10">
    <property type="entry name" value="N-(1-d-carboxylethyl)-l-norvaline Dehydrogenase, domain 2"/>
    <property type="match status" value="1"/>
</dbReference>
<reference evidence="13" key="1">
    <citation type="journal article" date="2006" name="PLoS Biol.">
        <title>Macronuclear genome sequence of the ciliate Tetrahymena thermophila, a model eukaryote.</title>
        <authorList>
            <person name="Eisen J.A."/>
            <person name="Coyne R.S."/>
            <person name="Wu M."/>
            <person name="Wu D."/>
            <person name="Thiagarajan M."/>
            <person name="Wortman J.R."/>
            <person name="Badger J.H."/>
            <person name="Ren Q."/>
            <person name="Amedeo P."/>
            <person name="Jones K.M."/>
            <person name="Tallon L.J."/>
            <person name="Delcher A.L."/>
            <person name="Salzberg S.L."/>
            <person name="Silva J.C."/>
            <person name="Haas B.J."/>
            <person name="Majoros W.H."/>
            <person name="Farzad M."/>
            <person name="Carlton J.M."/>
            <person name="Smith R.K. Jr."/>
            <person name="Garg J."/>
            <person name="Pearlman R.E."/>
            <person name="Karrer K.M."/>
            <person name="Sun L."/>
            <person name="Manning G."/>
            <person name="Elde N.C."/>
            <person name="Turkewitz A.P."/>
            <person name="Asai D.J."/>
            <person name="Wilkes D.E."/>
            <person name="Wang Y."/>
            <person name="Cai H."/>
            <person name="Collins K."/>
            <person name="Stewart B.A."/>
            <person name="Lee S.R."/>
            <person name="Wilamowska K."/>
            <person name="Weinberg Z."/>
            <person name="Ruzzo W.L."/>
            <person name="Wloga D."/>
            <person name="Gaertig J."/>
            <person name="Frankel J."/>
            <person name="Tsao C.-C."/>
            <person name="Gorovsky M.A."/>
            <person name="Keeling P.J."/>
            <person name="Waller R.F."/>
            <person name="Patron N.J."/>
            <person name="Cherry J.M."/>
            <person name="Stover N.A."/>
            <person name="Krieger C.J."/>
            <person name="del Toro C."/>
            <person name="Ryder H.F."/>
            <person name="Williamson S.C."/>
            <person name="Barbeau R.A."/>
            <person name="Hamilton E.P."/>
            <person name="Orias E."/>
        </authorList>
    </citation>
    <scope>NUCLEOTIDE SEQUENCE [LARGE SCALE GENOMIC DNA]</scope>
    <source>
        <strain evidence="13">SB210</strain>
    </source>
</reference>
<dbReference type="FunFam" id="1.10.1040.10:FF:000006">
    <property type="entry name" value="3-hydroxyisobutyrate dehydrogenase"/>
    <property type="match status" value="1"/>
</dbReference>
<evidence type="ECO:0000256" key="6">
    <source>
        <dbReference type="ARBA" id="ARBA00023027"/>
    </source>
</evidence>
<dbReference type="FunCoup" id="Q22B54">
    <property type="interactions" value="396"/>
</dbReference>
<dbReference type="RefSeq" id="XP_001030164.1">
    <property type="nucleotide sequence ID" value="XM_001030164.3"/>
</dbReference>
<dbReference type="GO" id="GO:0050661">
    <property type="term" value="F:NADP binding"/>
    <property type="evidence" value="ECO:0007669"/>
    <property type="project" value="InterPro"/>
</dbReference>
<dbReference type="HOGENOM" id="CLU_035117_6_0_1"/>
<comment type="catalytic activity">
    <reaction evidence="7 9">
        <text>3-hydroxy-2-methylpropanoate + NAD(+) = 2-methyl-3-oxopropanoate + NADH + H(+)</text>
        <dbReference type="Rhea" id="RHEA:17681"/>
        <dbReference type="ChEBI" id="CHEBI:11805"/>
        <dbReference type="ChEBI" id="CHEBI:15378"/>
        <dbReference type="ChEBI" id="CHEBI:57540"/>
        <dbReference type="ChEBI" id="CHEBI:57700"/>
        <dbReference type="ChEBI" id="CHEBI:57945"/>
        <dbReference type="EC" id="1.1.1.31"/>
    </reaction>
</comment>
<dbReference type="eggNOG" id="KOG0409">
    <property type="taxonomic scope" value="Eukaryota"/>
</dbReference>
<organism evidence="12 13">
    <name type="scientific">Tetrahymena thermophila (strain SB210)</name>
    <dbReference type="NCBI Taxonomy" id="312017"/>
    <lineage>
        <taxon>Eukaryota</taxon>
        <taxon>Sar</taxon>
        <taxon>Alveolata</taxon>
        <taxon>Ciliophora</taxon>
        <taxon>Intramacronucleata</taxon>
        <taxon>Oligohymenophorea</taxon>
        <taxon>Hymenostomatida</taxon>
        <taxon>Tetrahymenina</taxon>
        <taxon>Tetrahymenidae</taxon>
        <taxon>Tetrahymena</taxon>
    </lineage>
</organism>
<dbReference type="InParanoid" id="Q22B54"/>
<dbReference type="EC" id="1.1.1.31" evidence="3 9"/>
<dbReference type="Proteomes" id="UP000009168">
    <property type="component" value="Unassembled WGS sequence"/>
</dbReference>
<keyword evidence="6 9" id="KW-0520">NAD</keyword>
<feature type="active site" evidence="8">
    <location>
        <position position="188"/>
    </location>
</feature>
<dbReference type="OrthoDB" id="438525at2759"/>
<dbReference type="KEGG" id="tet:TTHERM_01123840"/>
<dbReference type="PANTHER" id="PTHR22981">
    <property type="entry name" value="3-HYDROXYISOBUTYRATE DEHYDROGENASE-RELATED"/>
    <property type="match status" value="1"/>
</dbReference>
<evidence type="ECO:0000256" key="9">
    <source>
        <dbReference type="RuleBase" id="RU910714"/>
    </source>
</evidence>
<evidence type="ECO:0000256" key="5">
    <source>
        <dbReference type="ARBA" id="ARBA00023002"/>
    </source>
</evidence>
<dbReference type="Pfam" id="PF14833">
    <property type="entry name" value="NAD_binding_11"/>
    <property type="match status" value="1"/>
</dbReference>
<dbReference type="SUPFAM" id="SSF48179">
    <property type="entry name" value="6-phosphogluconate dehydrogenase C-terminal domain-like"/>
    <property type="match status" value="1"/>
</dbReference>
<protein>
    <recommendedName>
        <fullName evidence="3 9">3-hydroxyisobutyrate dehydrogenase</fullName>
        <shortName evidence="9">HIBADH</shortName>
        <ecNumber evidence="3 9">1.1.1.31</ecNumber>
    </recommendedName>
</protein>
<dbReference type="InterPro" id="IPR036291">
    <property type="entry name" value="NAD(P)-bd_dom_sf"/>
</dbReference>
<gene>
    <name evidence="12" type="ORF">TTHERM_01123840</name>
</gene>
<dbReference type="InterPro" id="IPR006115">
    <property type="entry name" value="6PGDH_NADP-bd"/>
</dbReference>
<dbReference type="STRING" id="312017.Q22B54"/>
<dbReference type="InterPro" id="IPR013328">
    <property type="entry name" value="6PGD_dom2"/>
</dbReference>
<evidence type="ECO:0000256" key="4">
    <source>
        <dbReference type="ARBA" id="ARBA00022456"/>
    </source>
</evidence>
<dbReference type="GO" id="GO:0051287">
    <property type="term" value="F:NAD binding"/>
    <property type="evidence" value="ECO:0007669"/>
    <property type="project" value="InterPro"/>
</dbReference>
<dbReference type="AlphaFoldDB" id="Q22B54"/>
<proteinExistence type="inferred from homology"/>
<evidence type="ECO:0000256" key="1">
    <source>
        <dbReference type="ARBA" id="ARBA00005109"/>
    </source>
</evidence>
<keyword evidence="4 9" id="KW-0101">Branched-chain amino acid catabolism</keyword>
<dbReference type="Pfam" id="PF03446">
    <property type="entry name" value="NAD_binding_2"/>
    <property type="match status" value="1"/>
</dbReference>
<dbReference type="InterPro" id="IPR011548">
    <property type="entry name" value="HIBADH"/>
</dbReference>
<evidence type="ECO:0000256" key="2">
    <source>
        <dbReference type="ARBA" id="ARBA00006013"/>
    </source>
</evidence>
<name>Q22B54_TETTS</name>
<feature type="domain" description="6-phosphogluconate dehydrogenase NADP-binding" evidence="10">
    <location>
        <begin position="18"/>
        <end position="176"/>
    </location>
</feature>
<evidence type="ECO:0000313" key="12">
    <source>
        <dbReference type="EMBL" id="EAR82501.1"/>
    </source>
</evidence>
<evidence type="ECO:0000259" key="11">
    <source>
        <dbReference type="Pfam" id="PF14833"/>
    </source>
</evidence>
<dbReference type="EMBL" id="GG662311">
    <property type="protein sequence ID" value="EAR82501.1"/>
    <property type="molecule type" value="Genomic_DNA"/>
</dbReference>
<dbReference type="PIRSF" id="PIRSF000103">
    <property type="entry name" value="HIBADH"/>
    <property type="match status" value="1"/>
</dbReference>
<dbReference type="NCBIfam" id="TIGR01692">
    <property type="entry name" value="HIBADH"/>
    <property type="match status" value="1"/>
</dbReference>
<dbReference type="OMA" id="MGKKVWH"/>
<dbReference type="UniPathway" id="UPA00362"/>
<evidence type="ECO:0000256" key="8">
    <source>
        <dbReference type="PIRSR" id="PIRSR000103-1"/>
    </source>
</evidence>
<sequence>MRRIARSLNNSQYLRAETVGFIGLGNMGGPMALNLARKGGFEVIAFDVNKDSLKKYAKEGLAVCEDVTVLARKANKFVTMLPNSSHVSSVLEGENGLFQKSAKNSLFIDSSTISYHAAIKIYENAKKVNQRYIDAPVSGGVGAATAGTLTFMVGAENKELFQECKNLLQHMGKNIANCEKPGAGSIAKICNNMALGIEMIAVAEAISLGKKLGIDPKVLSSIMNTASGRCWSSEVYNPCPGVLENVPASKGYEGGFACELMLKDLGLAADAAKQASADVPLGNHAKDIYQKLVELGLNRKDFAIVYDVLLNNKLKQ</sequence>
<dbReference type="PROSITE" id="PS00895">
    <property type="entry name" value="3_HYDROXYISOBUT_DH"/>
    <property type="match status" value="1"/>
</dbReference>
<evidence type="ECO:0000313" key="13">
    <source>
        <dbReference type="Proteomes" id="UP000009168"/>
    </source>
</evidence>
<dbReference type="InterPro" id="IPR015815">
    <property type="entry name" value="HIBADH-related"/>
</dbReference>
<dbReference type="InterPro" id="IPR029154">
    <property type="entry name" value="HIBADH-like_NADP-bd"/>
</dbReference>
<dbReference type="Gene3D" id="3.40.50.720">
    <property type="entry name" value="NAD(P)-binding Rossmann-like Domain"/>
    <property type="match status" value="1"/>
</dbReference>
<accession>Q22B54</accession>
<dbReference type="InterPro" id="IPR002204">
    <property type="entry name" value="3-OH-isobutyrate_DH-rel_CS"/>
</dbReference>
<evidence type="ECO:0000259" key="10">
    <source>
        <dbReference type="Pfam" id="PF03446"/>
    </source>
</evidence>
<dbReference type="PANTHER" id="PTHR22981:SF7">
    <property type="entry name" value="3-HYDROXYISOBUTYRATE DEHYDROGENASE, MITOCHONDRIAL"/>
    <property type="match status" value="1"/>
</dbReference>
<evidence type="ECO:0000256" key="7">
    <source>
        <dbReference type="ARBA" id="ARBA00049197"/>
    </source>
</evidence>
<feature type="domain" description="3-hydroxyisobutyrate dehydrogenase-like NAD-binding" evidence="11">
    <location>
        <begin position="182"/>
        <end position="308"/>
    </location>
</feature>
<dbReference type="GeneID" id="7833385"/>
<keyword evidence="5 9" id="KW-0560">Oxidoreductase</keyword>
<keyword evidence="13" id="KW-1185">Reference proteome</keyword>
<dbReference type="InterPro" id="IPR008927">
    <property type="entry name" value="6-PGluconate_DH-like_C_sf"/>
</dbReference>
<comment type="pathway">
    <text evidence="1 9">Amino-acid degradation; L-valine degradation.</text>
</comment>
<dbReference type="SUPFAM" id="SSF51735">
    <property type="entry name" value="NAD(P)-binding Rossmann-fold domains"/>
    <property type="match status" value="1"/>
</dbReference>
<dbReference type="GO" id="GO:0008442">
    <property type="term" value="F:3-hydroxyisobutyrate dehydrogenase activity"/>
    <property type="evidence" value="ECO:0007669"/>
    <property type="project" value="UniProtKB-EC"/>
</dbReference>